<dbReference type="EMBL" id="FNCH01000006">
    <property type="protein sequence ID" value="SDG42148.1"/>
    <property type="molecule type" value="Genomic_DNA"/>
</dbReference>
<dbReference type="Pfam" id="PF00535">
    <property type="entry name" value="Glycos_transf_2"/>
    <property type="match status" value="1"/>
</dbReference>
<dbReference type="SUPFAM" id="SSF53448">
    <property type="entry name" value="Nucleotide-diphospho-sugar transferases"/>
    <property type="match status" value="1"/>
</dbReference>
<proteinExistence type="predicted"/>
<gene>
    <name evidence="2" type="ORF">SAMN05421827_106163</name>
</gene>
<name>A0A1G7U442_9SPHI</name>
<dbReference type="Gene3D" id="3.90.550.10">
    <property type="entry name" value="Spore Coat Polysaccharide Biosynthesis Protein SpsA, Chain A"/>
    <property type="match status" value="1"/>
</dbReference>
<evidence type="ECO:0000313" key="3">
    <source>
        <dbReference type="Proteomes" id="UP000199643"/>
    </source>
</evidence>
<dbReference type="PANTHER" id="PTHR22916">
    <property type="entry name" value="GLYCOSYLTRANSFERASE"/>
    <property type="match status" value="1"/>
</dbReference>
<sequence>MHQDLVSIIIPTYNAEKNLAETIKSAINQTWKNKEIILVDDGSTDRSLTIANQFSENGLIIISQKNKGAAAARNLGIKKAKGNFFQFLDADDLLSPNKIELQMKEISAFTGKISLSNSIHFFEDSDPLTCSPSKTDVDLFKSTKEPADFLLNLYGRKGNGGIVPIHAWLMHRGLLDKAGYWNESLSLDDDGEYFCRVVLASEEVVFVQHTNAYYRKYKSNKSLSAQNNFKAFQSAYKTLNLKEEHFKKYKGKDFYAKTFAASYYKLGIQCYPKYNTLSSQCIERAKYLDQKYKHNKQYIGGRISNYIANNISWKLARHLQNIKSTIK</sequence>
<protein>
    <submittedName>
        <fullName evidence="2">Glycosyltransferase involved in cell wall bisynthesis</fullName>
    </submittedName>
</protein>
<accession>A0A1G7U442</accession>
<dbReference type="PANTHER" id="PTHR22916:SF3">
    <property type="entry name" value="UDP-GLCNAC:BETAGAL BETA-1,3-N-ACETYLGLUCOSAMINYLTRANSFERASE-LIKE PROTEIN 1"/>
    <property type="match status" value="1"/>
</dbReference>
<feature type="domain" description="Glycosyltransferase 2-like" evidence="1">
    <location>
        <begin position="7"/>
        <end position="175"/>
    </location>
</feature>
<dbReference type="Proteomes" id="UP000199643">
    <property type="component" value="Unassembled WGS sequence"/>
</dbReference>
<dbReference type="OrthoDB" id="597270at2"/>
<dbReference type="STRING" id="405671.SAMN05421827_106163"/>
<evidence type="ECO:0000259" key="1">
    <source>
        <dbReference type="Pfam" id="PF00535"/>
    </source>
</evidence>
<dbReference type="GO" id="GO:0016758">
    <property type="term" value="F:hexosyltransferase activity"/>
    <property type="evidence" value="ECO:0007669"/>
    <property type="project" value="UniProtKB-ARBA"/>
</dbReference>
<reference evidence="3" key="1">
    <citation type="submission" date="2016-10" db="EMBL/GenBank/DDBJ databases">
        <authorList>
            <person name="Varghese N."/>
            <person name="Submissions S."/>
        </authorList>
    </citation>
    <scope>NUCLEOTIDE SEQUENCE [LARGE SCALE GENOMIC DNA]</scope>
    <source>
        <strain evidence="3">DSM 17933</strain>
    </source>
</reference>
<dbReference type="CDD" id="cd00761">
    <property type="entry name" value="Glyco_tranf_GTA_type"/>
    <property type="match status" value="1"/>
</dbReference>
<evidence type="ECO:0000313" key="2">
    <source>
        <dbReference type="EMBL" id="SDG42148.1"/>
    </source>
</evidence>
<keyword evidence="3" id="KW-1185">Reference proteome</keyword>
<dbReference type="InterPro" id="IPR001173">
    <property type="entry name" value="Glyco_trans_2-like"/>
</dbReference>
<dbReference type="AlphaFoldDB" id="A0A1G7U442"/>
<organism evidence="2 3">
    <name type="scientific">Pedobacter terrae</name>
    <dbReference type="NCBI Taxonomy" id="405671"/>
    <lineage>
        <taxon>Bacteria</taxon>
        <taxon>Pseudomonadati</taxon>
        <taxon>Bacteroidota</taxon>
        <taxon>Sphingobacteriia</taxon>
        <taxon>Sphingobacteriales</taxon>
        <taxon>Sphingobacteriaceae</taxon>
        <taxon>Pedobacter</taxon>
    </lineage>
</organism>
<dbReference type="RefSeq" id="WP_090499275.1">
    <property type="nucleotide sequence ID" value="NZ_FNCH01000006.1"/>
</dbReference>
<dbReference type="InterPro" id="IPR029044">
    <property type="entry name" value="Nucleotide-diphossugar_trans"/>
</dbReference>
<keyword evidence="2" id="KW-0808">Transferase</keyword>